<evidence type="ECO:0000259" key="8">
    <source>
        <dbReference type="PROSITE" id="PS50198"/>
    </source>
</evidence>
<dbReference type="RefSeq" id="WP_223674767.1">
    <property type="nucleotide sequence ID" value="NZ_JAINZW010000001.1"/>
</dbReference>
<dbReference type="Proteomes" id="UP001430954">
    <property type="component" value="Unassembled WGS sequence"/>
</dbReference>
<keyword evidence="3 7" id="KW-0574">Periplasm</keyword>
<dbReference type="EC" id="5.2.1.8" evidence="7"/>
<gene>
    <name evidence="7" type="primary">surA</name>
    <name evidence="9" type="ORF">K6753_03445</name>
</gene>
<dbReference type="InterPro" id="IPR000297">
    <property type="entry name" value="PPIase_PpiC"/>
</dbReference>
<dbReference type="Gene3D" id="1.10.4030.10">
    <property type="entry name" value="Porin chaperone SurA, peptide-binding domain"/>
    <property type="match status" value="1"/>
</dbReference>
<evidence type="ECO:0000256" key="6">
    <source>
        <dbReference type="ARBA" id="ARBA00023235"/>
    </source>
</evidence>
<dbReference type="HAMAP" id="MF_01183">
    <property type="entry name" value="Chaperone_SurA"/>
    <property type="match status" value="1"/>
</dbReference>
<comment type="subcellular location">
    <subcellularLocation>
        <location evidence="7">Periplasm</location>
    </subcellularLocation>
    <text evidence="7">Is capable of associating with the outer membrane.</text>
</comment>
<dbReference type="InterPro" id="IPR015391">
    <property type="entry name" value="SurA_N"/>
</dbReference>
<dbReference type="Pfam" id="PF00639">
    <property type="entry name" value="Rotamase"/>
    <property type="match status" value="2"/>
</dbReference>
<comment type="catalytic activity">
    <reaction evidence="7">
        <text>[protein]-peptidylproline (omega=180) = [protein]-peptidylproline (omega=0)</text>
        <dbReference type="Rhea" id="RHEA:16237"/>
        <dbReference type="Rhea" id="RHEA-COMP:10747"/>
        <dbReference type="Rhea" id="RHEA-COMP:10748"/>
        <dbReference type="ChEBI" id="CHEBI:83833"/>
        <dbReference type="ChEBI" id="CHEBI:83834"/>
        <dbReference type="EC" id="5.2.1.8"/>
    </reaction>
</comment>
<keyword evidence="5 7" id="KW-0143">Chaperone</keyword>
<name>A0ABS7T409_9GAMM</name>
<accession>A0ABS7T409</accession>
<evidence type="ECO:0000256" key="7">
    <source>
        <dbReference type="HAMAP-Rule" id="MF_01183"/>
    </source>
</evidence>
<feature type="signal peptide" evidence="7">
    <location>
        <begin position="1"/>
        <end position="20"/>
    </location>
</feature>
<evidence type="ECO:0000256" key="3">
    <source>
        <dbReference type="ARBA" id="ARBA00022764"/>
    </source>
</evidence>
<evidence type="ECO:0000256" key="5">
    <source>
        <dbReference type="ARBA" id="ARBA00023186"/>
    </source>
</evidence>
<dbReference type="EMBL" id="JAINZW010000001">
    <property type="protein sequence ID" value="MBZ4038593.1"/>
    <property type="molecule type" value="Genomic_DNA"/>
</dbReference>
<dbReference type="InterPro" id="IPR050280">
    <property type="entry name" value="OMP_Chaperone_SurA"/>
</dbReference>
<comment type="caution">
    <text evidence="9">The sequence shown here is derived from an EMBL/GenBank/DDBJ whole genome shotgun (WGS) entry which is preliminary data.</text>
</comment>
<evidence type="ECO:0000256" key="1">
    <source>
        <dbReference type="ARBA" id="ARBA00022729"/>
    </source>
</evidence>
<evidence type="ECO:0000313" key="10">
    <source>
        <dbReference type="Proteomes" id="UP001430954"/>
    </source>
</evidence>
<feature type="domain" description="PpiC" evidence="8">
    <location>
        <begin position="177"/>
        <end position="279"/>
    </location>
</feature>
<proteinExistence type="inferred from homology"/>
<dbReference type="PROSITE" id="PS50198">
    <property type="entry name" value="PPIC_PPIASE_2"/>
    <property type="match status" value="2"/>
</dbReference>
<dbReference type="InterPro" id="IPR023058">
    <property type="entry name" value="PPIase_PpiC_CS"/>
</dbReference>
<evidence type="ECO:0000313" key="9">
    <source>
        <dbReference type="EMBL" id="MBZ4038593.1"/>
    </source>
</evidence>
<dbReference type="InterPro" id="IPR046357">
    <property type="entry name" value="PPIase_dom_sf"/>
</dbReference>
<dbReference type="PANTHER" id="PTHR47637">
    <property type="entry name" value="CHAPERONE SURA"/>
    <property type="match status" value="1"/>
</dbReference>
<feature type="chain" id="PRO_5044942217" description="Chaperone SurA" evidence="7">
    <location>
        <begin position="21"/>
        <end position="450"/>
    </location>
</feature>
<comment type="domain">
    <text evidence="7">The PPIase activity resides only in the second parvulin domain. The N-terminal region and the C-terminal tail are necessary and sufficient for the chaperone activity of SurA. The PPIase activity is dispensable for SurA to function as a chaperone. The N-terminal region and the C-terminal tail are also required for porin recognition.</text>
</comment>
<comment type="function">
    <text evidence="7">Chaperone involved in the correct folding and assembly of outer membrane proteins. Recognizes specific patterns of aromatic residues and the orientation of their side chains, which are found more frequently in integral outer membrane proteins. May act in both early periplasmic and late outer membrane-associated steps of protein maturation.</text>
</comment>
<evidence type="ECO:0000256" key="2">
    <source>
        <dbReference type="ARBA" id="ARBA00022737"/>
    </source>
</evidence>
<dbReference type="PROSITE" id="PS01096">
    <property type="entry name" value="PPIC_PPIASE_1"/>
    <property type="match status" value="1"/>
</dbReference>
<dbReference type="Pfam" id="PF09312">
    <property type="entry name" value="SurA_N"/>
    <property type="match status" value="1"/>
</dbReference>
<evidence type="ECO:0000256" key="4">
    <source>
        <dbReference type="ARBA" id="ARBA00023110"/>
    </source>
</evidence>
<feature type="domain" description="PpiC" evidence="8">
    <location>
        <begin position="291"/>
        <end position="390"/>
    </location>
</feature>
<organism evidence="9 10">
    <name type="scientific">Novilysobacter selenitireducens</name>
    <dbReference type="NCBI Taxonomy" id="2872639"/>
    <lineage>
        <taxon>Bacteria</taxon>
        <taxon>Pseudomonadati</taxon>
        <taxon>Pseudomonadota</taxon>
        <taxon>Gammaproteobacteria</taxon>
        <taxon>Lysobacterales</taxon>
        <taxon>Lysobacteraceae</taxon>
        <taxon>Novilysobacter</taxon>
    </lineage>
</organism>
<keyword evidence="4 7" id="KW-0697">Rotamase</keyword>
<keyword evidence="10" id="KW-1185">Reference proteome</keyword>
<dbReference type="SUPFAM" id="SSF109998">
    <property type="entry name" value="Triger factor/SurA peptide-binding domain-like"/>
    <property type="match status" value="1"/>
</dbReference>
<protein>
    <recommendedName>
        <fullName evidence="7">Chaperone SurA</fullName>
    </recommendedName>
    <alternativeName>
        <fullName evidence="7">Peptidyl-prolyl cis-trans isomerase SurA</fullName>
        <shortName evidence="7">PPIase SurA</shortName>
        <ecNumber evidence="7">5.2.1.8</ecNumber>
    </alternativeName>
    <alternativeName>
        <fullName evidence="7">Rotamase SurA</fullName>
    </alternativeName>
</protein>
<keyword evidence="2 7" id="KW-0677">Repeat</keyword>
<dbReference type="InterPro" id="IPR027304">
    <property type="entry name" value="Trigger_fact/SurA_dom_sf"/>
</dbReference>
<sequence length="450" mass="48608" precursor="true">MKTSLACVLAATLMASPVLAPFHAHAQAPAVQPIEGIVAVVDEDVVLRSELDRAMANILSQYAGRENQLPPREVLERQVIERLVLVKLQVARANATGVRVSDQEVDQAVAGIAAQNGLSVEQLAQQLARDGSTFAEFRSSIRDELTIQRLRQRFAQSRVSVSEAEIDAAMEAQQGTGQQYRLAHILVGVPEAATPEQLQTAQEKIEGVKRLLDRGEMDFAAAAVRYSDSPNALEGGDLGWRSLDEIPAAFAQLVRGLQPGQVSAPLRGPSGFQLLQVVEVRDANQGEPSMVTQYRASHILVRVGNGVEDAEARAAAETLRARIAGGADFAEVARESSQDTSSQARGGELGWFTRDQFGPEFGNAVAALADGEVSQPLRTEAGWHIIQRQESRQADAGDSNRRAQVSETIGRRKLEDEWNRFLREIRGEAFVDVRVGQAAAEETQAPAAGG</sequence>
<dbReference type="PANTHER" id="PTHR47637:SF1">
    <property type="entry name" value="CHAPERONE SURA"/>
    <property type="match status" value="1"/>
</dbReference>
<dbReference type="InterPro" id="IPR023034">
    <property type="entry name" value="PPIase_SurA"/>
</dbReference>
<dbReference type="SUPFAM" id="SSF54534">
    <property type="entry name" value="FKBP-like"/>
    <property type="match status" value="2"/>
</dbReference>
<reference evidence="9 10" key="1">
    <citation type="submission" date="2021-09" db="EMBL/GenBank/DDBJ databases">
        <title>Lysobacter sp. 13A isolated from the river sediment.</title>
        <authorList>
            <person name="Liu H."/>
            <person name="Li S."/>
            <person name="Mao S."/>
        </authorList>
    </citation>
    <scope>NUCLEOTIDE SEQUENCE [LARGE SCALE GENOMIC DNA]</scope>
    <source>
        <strain evidence="9 10">13A</strain>
    </source>
</reference>
<keyword evidence="1 7" id="KW-0732">Signal</keyword>
<keyword evidence="6 7" id="KW-0413">Isomerase</keyword>
<dbReference type="Gene3D" id="3.10.50.40">
    <property type="match status" value="2"/>
</dbReference>
<dbReference type="GO" id="GO:0003755">
    <property type="term" value="F:peptidyl-prolyl cis-trans isomerase activity"/>
    <property type="evidence" value="ECO:0007669"/>
    <property type="project" value="UniProtKB-EC"/>
</dbReference>